<dbReference type="NCBIfam" id="TIGR00689">
    <property type="entry name" value="rpiB_lacA_lacB"/>
    <property type="match status" value="1"/>
</dbReference>
<evidence type="ECO:0000256" key="1">
    <source>
        <dbReference type="ARBA" id="ARBA00008754"/>
    </source>
</evidence>
<sequence>MKIAIGSDHAGYAMKEGLKKFLANRSIEVVDCGPDTDAKPAEYVPIAKAVAEKAAGAEADGGILICGTGMGMSIAANKVPGVRAGLCNELFTAKYAKSDVNINVLCMGSRVISQRLAEEITTLWLDTPFTGGRFIPRLQQLSELEAETRDGR</sequence>
<dbReference type="NCBIfam" id="NF004051">
    <property type="entry name" value="PRK05571.1"/>
    <property type="match status" value="1"/>
</dbReference>
<dbReference type="SUPFAM" id="SSF89623">
    <property type="entry name" value="Ribose/Galactose isomerase RpiB/AlsB"/>
    <property type="match status" value="1"/>
</dbReference>
<dbReference type="InterPro" id="IPR051812">
    <property type="entry name" value="SPI_LacAB/RpiB"/>
</dbReference>
<dbReference type="NCBIfam" id="TIGR01120">
    <property type="entry name" value="rpiB"/>
    <property type="match status" value="1"/>
</dbReference>
<gene>
    <name evidence="3" type="ORF">SAMN04490178_102238</name>
</gene>
<keyword evidence="2 3" id="KW-0413">Isomerase</keyword>
<dbReference type="Pfam" id="PF02502">
    <property type="entry name" value="LacAB_rpiB"/>
    <property type="match status" value="1"/>
</dbReference>
<dbReference type="RefSeq" id="WP_091743941.1">
    <property type="nucleotide sequence ID" value="NZ_FODY01000002.1"/>
</dbReference>
<dbReference type="InterPro" id="IPR004785">
    <property type="entry name" value="RpiB"/>
</dbReference>
<dbReference type="Gene3D" id="3.40.1400.10">
    <property type="entry name" value="Sugar-phosphate isomerase, RpiB/LacA/LacB"/>
    <property type="match status" value="1"/>
</dbReference>
<proteinExistence type="inferred from homology"/>
<dbReference type="GO" id="GO:0016861">
    <property type="term" value="F:intramolecular oxidoreductase activity, interconverting aldoses and ketoses"/>
    <property type="evidence" value="ECO:0007669"/>
    <property type="project" value="UniProtKB-ARBA"/>
</dbReference>
<evidence type="ECO:0000256" key="2">
    <source>
        <dbReference type="ARBA" id="ARBA00023235"/>
    </source>
</evidence>
<comment type="similarity">
    <text evidence="1">Belongs to the LacAB/RpiB family.</text>
</comment>
<organism evidence="3 4">
    <name type="scientific">Propionispora vibrioides</name>
    <dbReference type="NCBI Taxonomy" id="112903"/>
    <lineage>
        <taxon>Bacteria</taxon>
        <taxon>Bacillati</taxon>
        <taxon>Bacillota</taxon>
        <taxon>Negativicutes</taxon>
        <taxon>Selenomonadales</taxon>
        <taxon>Sporomusaceae</taxon>
        <taxon>Propionispora</taxon>
    </lineage>
</organism>
<dbReference type="OrthoDB" id="1778624at2"/>
<dbReference type="PIRSF" id="PIRSF005384">
    <property type="entry name" value="RpiB_LacA_B"/>
    <property type="match status" value="1"/>
</dbReference>
<reference evidence="3 4" key="1">
    <citation type="submission" date="2016-10" db="EMBL/GenBank/DDBJ databases">
        <authorList>
            <person name="de Groot N.N."/>
        </authorList>
    </citation>
    <scope>NUCLEOTIDE SEQUENCE [LARGE SCALE GENOMIC DNA]</scope>
    <source>
        <strain evidence="3 4">DSM 13305</strain>
    </source>
</reference>
<keyword evidence="4" id="KW-1185">Reference proteome</keyword>
<dbReference type="EMBL" id="FODY01000002">
    <property type="protein sequence ID" value="SEO51001.1"/>
    <property type="molecule type" value="Genomic_DNA"/>
</dbReference>
<evidence type="ECO:0000313" key="3">
    <source>
        <dbReference type="EMBL" id="SEO51001.1"/>
    </source>
</evidence>
<accession>A0A1H8QAG8</accession>
<evidence type="ECO:0000313" key="4">
    <source>
        <dbReference type="Proteomes" id="UP000198847"/>
    </source>
</evidence>
<dbReference type="PANTHER" id="PTHR43732:SF1">
    <property type="entry name" value="RIBOSE 5-PHOSPHATE ISOMERASE"/>
    <property type="match status" value="1"/>
</dbReference>
<protein>
    <submittedName>
        <fullName evidence="3">Ribose 5-phosphate isomerase B</fullName>
    </submittedName>
</protein>
<dbReference type="Proteomes" id="UP000198847">
    <property type="component" value="Unassembled WGS sequence"/>
</dbReference>
<name>A0A1H8QAG8_9FIRM</name>
<dbReference type="InterPro" id="IPR036569">
    <property type="entry name" value="RpiB_LacA_LacB_sf"/>
</dbReference>
<dbReference type="AlphaFoldDB" id="A0A1H8QAG8"/>
<dbReference type="STRING" id="112903.SAMN04490178_102238"/>
<dbReference type="PANTHER" id="PTHR43732">
    <property type="entry name" value="RIBOSE 5-PHOSPHATE ISOMERASE-RELATED"/>
    <property type="match status" value="1"/>
</dbReference>
<dbReference type="GO" id="GO:0005975">
    <property type="term" value="P:carbohydrate metabolic process"/>
    <property type="evidence" value="ECO:0007669"/>
    <property type="project" value="InterPro"/>
</dbReference>
<dbReference type="InterPro" id="IPR003500">
    <property type="entry name" value="RpiB_LacA_LacB"/>
</dbReference>